<dbReference type="Gene3D" id="2.60.120.330">
    <property type="entry name" value="B-lactam Antibiotic, Isopenicillin N Synthase, Chain"/>
    <property type="match status" value="1"/>
</dbReference>
<dbReference type="EnsemblPlants" id="Kaladp0034s0079.1.v1.1">
    <property type="protein sequence ID" value="Kaladp0034s0079.1.v1.1"/>
    <property type="gene ID" value="Kaladp0034s0079.v1.1"/>
</dbReference>
<dbReference type="GO" id="GO:0016491">
    <property type="term" value="F:oxidoreductase activity"/>
    <property type="evidence" value="ECO:0007669"/>
    <property type="project" value="UniProtKB-KW"/>
</dbReference>
<keyword evidence="7" id="KW-1185">Reference proteome</keyword>
<dbReference type="InterPro" id="IPR005123">
    <property type="entry name" value="Oxoglu/Fe-dep_dioxygenase_dom"/>
</dbReference>
<proteinExistence type="inferred from homology"/>
<feature type="domain" description="Fe2OG dioxygenase" evidence="5">
    <location>
        <begin position="206"/>
        <end position="309"/>
    </location>
</feature>
<organism evidence="6 7">
    <name type="scientific">Kalanchoe fedtschenkoi</name>
    <name type="common">Lavender scallops</name>
    <name type="synonym">South American air plant</name>
    <dbReference type="NCBI Taxonomy" id="63787"/>
    <lineage>
        <taxon>Eukaryota</taxon>
        <taxon>Viridiplantae</taxon>
        <taxon>Streptophyta</taxon>
        <taxon>Embryophyta</taxon>
        <taxon>Tracheophyta</taxon>
        <taxon>Spermatophyta</taxon>
        <taxon>Magnoliopsida</taxon>
        <taxon>eudicotyledons</taxon>
        <taxon>Gunneridae</taxon>
        <taxon>Pentapetalae</taxon>
        <taxon>Saxifragales</taxon>
        <taxon>Crassulaceae</taxon>
        <taxon>Kalanchoe</taxon>
    </lineage>
</organism>
<keyword evidence="3 4" id="KW-0408">Iron</keyword>
<dbReference type="InterPro" id="IPR026992">
    <property type="entry name" value="DIOX_N"/>
</dbReference>
<dbReference type="Gramene" id="Kaladp0034s0079.1.v1.1">
    <property type="protein sequence ID" value="Kaladp0034s0079.1.v1.1"/>
    <property type="gene ID" value="Kaladp0034s0079.v1.1"/>
</dbReference>
<dbReference type="OMA" id="PMENLID"/>
<dbReference type="Pfam" id="PF14226">
    <property type="entry name" value="DIOX_N"/>
    <property type="match status" value="1"/>
</dbReference>
<evidence type="ECO:0000256" key="3">
    <source>
        <dbReference type="ARBA" id="ARBA00023004"/>
    </source>
</evidence>
<comment type="similarity">
    <text evidence="1 4">Belongs to the iron/ascorbate-dependent oxidoreductase family.</text>
</comment>
<evidence type="ECO:0000256" key="4">
    <source>
        <dbReference type="RuleBase" id="RU003682"/>
    </source>
</evidence>
<evidence type="ECO:0000256" key="2">
    <source>
        <dbReference type="ARBA" id="ARBA00022723"/>
    </source>
</evidence>
<sequence length="367" mass="41350">MQGCTLQDIAMASPAFQTAKEAAPISLTPKYILPEHERPHLTQVSSSSSIPLIDLQDYLDGRDHDHVVHAVSRACEEYGFFQIINHGVPEELCNSLMDSAAAFFQLPPTIRAQLLNSPVEEGWVFGAYQKVAGLDDQFSMWGESFAHLCDLSGDSKLSQIFHKHAPKYREAIGEYARQMDVLIKCLLGLMSLGLGLEKECLESKIGENYVLRATTNYYPPCPDPELSMGLHAHTDPGALTVLRQSEHVAGLQVLKDEKWVWVEPLPNAFVVNVGDQIQVLSNGKYKSVRHRAVTNKESARVSLPMFYIPNIERVIEPIQELINAENPPLYRKYKSSEYSAELQKQMGTRWRVMETFELQPNKDKLSH</sequence>
<keyword evidence="4" id="KW-0560">Oxidoreductase</keyword>
<dbReference type="SUPFAM" id="SSF51197">
    <property type="entry name" value="Clavaminate synthase-like"/>
    <property type="match status" value="1"/>
</dbReference>
<dbReference type="InterPro" id="IPR027443">
    <property type="entry name" value="IPNS-like_sf"/>
</dbReference>
<name>A0A7N0TEE9_KALFE</name>
<dbReference type="PROSITE" id="PS51471">
    <property type="entry name" value="FE2OG_OXY"/>
    <property type="match status" value="1"/>
</dbReference>
<protein>
    <recommendedName>
        <fullName evidence="5">Fe2OG dioxygenase domain-containing protein</fullName>
    </recommendedName>
</protein>
<dbReference type="Pfam" id="PF03171">
    <property type="entry name" value="2OG-FeII_Oxy"/>
    <property type="match status" value="1"/>
</dbReference>
<evidence type="ECO:0000313" key="6">
    <source>
        <dbReference type="EnsemblPlants" id="Kaladp0034s0079.1.v1.1"/>
    </source>
</evidence>
<evidence type="ECO:0000313" key="7">
    <source>
        <dbReference type="Proteomes" id="UP000594263"/>
    </source>
</evidence>
<dbReference type="PANTHER" id="PTHR47991">
    <property type="entry name" value="OXOGLUTARATE/IRON-DEPENDENT DIOXYGENASE"/>
    <property type="match status" value="1"/>
</dbReference>
<accession>A0A7N0TEE9</accession>
<reference evidence="6" key="1">
    <citation type="submission" date="2021-01" db="UniProtKB">
        <authorList>
            <consortium name="EnsemblPlants"/>
        </authorList>
    </citation>
    <scope>IDENTIFICATION</scope>
</reference>
<keyword evidence="2 4" id="KW-0479">Metal-binding</keyword>
<evidence type="ECO:0000256" key="1">
    <source>
        <dbReference type="ARBA" id="ARBA00008056"/>
    </source>
</evidence>
<dbReference type="InterPro" id="IPR044861">
    <property type="entry name" value="IPNS-like_FE2OG_OXY"/>
</dbReference>
<evidence type="ECO:0000259" key="5">
    <source>
        <dbReference type="PROSITE" id="PS51471"/>
    </source>
</evidence>
<dbReference type="GO" id="GO:0046872">
    <property type="term" value="F:metal ion binding"/>
    <property type="evidence" value="ECO:0007669"/>
    <property type="project" value="UniProtKB-KW"/>
</dbReference>
<dbReference type="AlphaFoldDB" id="A0A7N0TEE9"/>
<dbReference type="Proteomes" id="UP000594263">
    <property type="component" value="Unplaced"/>
</dbReference>
<dbReference type="InterPro" id="IPR050295">
    <property type="entry name" value="Plant_2OG-oxidoreductases"/>
</dbReference>